<dbReference type="GO" id="GO:0003677">
    <property type="term" value="F:DNA binding"/>
    <property type="evidence" value="ECO:0007669"/>
    <property type="project" value="UniProtKB-KW"/>
</dbReference>
<dbReference type="PROSITE" id="PS50937">
    <property type="entry name" value="HTH_MERR_2"/>
    <property type="match status" value="1"/>
</dbReference>
<dbReference type="RefSeq" id="WP_160041857.1">
    <property type="nucleotide sequence ID" value="NZ_BORQ01000001.1"/>
</dbReference>
<dbReference type="Proteomes" id="UP000679779">
    <property type="component" value="Unassembled WGS sequence"/>
</dbReference>
<evidence type="ECO:0000313" key="4">
    <source>
        <dbReference type="Proteomes" id="UP000679779"/>
    </source>
</evidence>
<proteinExistence type="predicted"/>
<dbReference type="Pfam" id="PF13411">
    <property type="entry name" value="MerR_1"/>
    <property type="match status" value="1"/>
</dbReference>
<dbReference type="InterPro" id="IPR009061">
    <property type="entry name" value="DNA-bd_dom_put_sf"/>
</dbReference>
<dbReference type="Gene3D" id="1.10.1660.10">
    <property type="match status" value="1"/>
</dbReference>
<dbReference type="InterPro" id="IPR000551">
    <property type="entry name" value="MerR-type_HTH_dom"/>
</dbReference>
<reference evidence="3" key="1">
    <citation type="submission" date="2021-03" db="EMBL/GenBank/DDBJ databases">
        <title>Antimicrobial resistance genes in bacteria isolated from Japanese honey, and their potential for conferring macrolide and lincosamide resistance in the American foulbrood pathogen Paenibacillus larvae.</title>
        <authorList>
            <person name="Okamoto M."/>
            <person name="Kumagai M."/>
            <person name="Kanamori H."/>
            <person name="Takamatsu D."/>
        </authorList>
    </citation>
    <scope>NUCLEOTIDE SEQUENCE</scope>
    <source>
        <strain evidence="3">J2TS6</strain>
    </source>
</reference>
<dbReference type="SMART" id="SM00422">
    <property type="entry name" value="HTH_MERR"/>
    <property type="match status" value="1"/>
</dbReference>
<dbReference type="EMBL" id="BORQ01000001">
    <property type="protein sequence ID" value="GIO28986.1"/>
    <property type="molecule type" value="Genomic_DNA"/>
</dbReference>
<protein>
    <submittedName>
        <fullName evidence="3">Transcriptional regulator</fullName>
    </submittedName>
</protein>
<dbReference type="CDD" id="cd01109">
    <property type="entry name" value="HTH_YyaN"/>
    <property type="match status" value="1"/>
</dbReference>
<accession>A0A919XAD8</accession>
<comment type="caution">
    <text evidence="3">The sequence shown here is derived from an EMBL/GenBank/DDBJ whole genome shotgun (WGS) entry which is preliminary data.</text>
</comment>
<evidence type="ECO:0000256" key="1">
    <source>
        <dbReference type="ARBA" id="ARBA00023125"/>
    </source>
</evidence>
<dbReference type="PANTHER" id="PTHR30204:SF98">
    <property type="entry name" value="HTH-TYPE TRANSCRIPTIONAL REGULATOR ADHR"/>
    <property type="match status" value="1"/>
</dbReference>
<dbReference type="InterPro" id="IPR047057">
    <property type="entry name" value="MerR_fam"/>
</dbReference>
<dbReference type="GO" id="GO:0003700">
    <property type="term" value="F:DNA-binding transcription factor activity"/>
    <property type="evidence" value="ECO:0007669"/>
    <property type="project" value="InterPro"/>
</dbReference>
<sequence>MLPNIHLKYTLTDGGENLVVLTIKEATELTGITAPTLRYYEKEGLLPHVKRNETGKRLYDDEDLSWISFVTALRATGMPIAQIQKYVYLYKEGDSTIAERKMMMLQHKKEIEKSIRELYFNLDKINYKLALYDVLESQIEGTNIKI</sequence>
<dbReference type="PRINTS" id="PR00040">
    <property type="entry name" value="HTHMERR"/>
</dbReference>
<keyword evidence="1" id="KW-0238">DNA-binding</keyword>
<name>A0A919XAD8_9BACL</name>
<dbReference type="AlphaFoldDB" id="A0A919XAD8"/>
<evidence type="ECO:0000313" key="3">
    <source>
        <dbReference type="EMBL" id="GIO28986.1"/>
    </source>
</evidence>
<feature type="domain" description="HTH merR-type" evidence="2">
    <location>
        <begin position="20"/>
        <end position="89"/>
    </location>
</feature>
<gene>
    <name evidence="3" type="ORF">J2TS6_01270</name>
</gene>
<evidence type="ECO:0000259" key="2">
    <source>
        <dbReference type="PROSITE" id="PS50937"/>
    </source>
</evidence>
<dbReference type="SUPFAM" id="SSF46955">
    <property type="entry name" value="Putative DNA-binding domain"/>
    <property type="match status" value="1"/>
</dbReference>
<keyword evidence="4" id="KW-1185">Reference proteome</keyword>
<dbReference type="PANTHER" id="PTHR30204">
    <property type="entry name" value="REDOX-CYCLING DRUG-SENSING TRANSCRIPTIONAL ACTIVATOR SOXR"/>
    <property type="match status" value="1"/>
</dbReference>
<organism evidence="3 4">
    <name type="scientific">Paenibacillus albilobatus</name>
    <dbReference type="NCBI Taxonomy" id="2716884"/>
    <lineage>
        <taxon>Bacteria</taxon>
        <taxon>Bacillati</taxon>
        <taxon>Bacillota</taxon>
        <taxon>Bacilli</taxon>
        <taxon>Bacillales</taxon>
        <taxon>Paenibacillaceae</taxon>
        <taxon>Paenibacillus</taxon>
    </lineage>
</organism>